<dbReference type="EMBL" id="JAHRIQ010073561">
    <property type="protein sequence ID" value="MEQ2245539.1"/>
    <property type="molecule type" value="Genomic_DNA"/>
</dbReference>
<comment type="caution">
    <text evidence="2">The sequence shown here is derived from an EMBL/GenBank/DDBJ whole genome shotgun (WGS) entry which is preliminary data.</text>
</comment>
<feature type="transmembrane region" description="Helical" evidence="1">
    <location>
        <begin position="34"/>
        <end position="55"/>
    </location>
</feature>
<reference evidence="2 3" key="1">
    <citation type="submission" date="2021-06" db="EMBL/GenBank/DDBJ databases">
        <authorList>
            <person name="Palmer J.M."/>
        </authorList>
    </citation>
    <scope>NUCLEOTIDE SEQUENCE [LARGE SCALE GENOMIC DNA]</scope>
    <source>
        <strain evidence="3">if_2019</strain>
        <tissue evidence="2">Muscle</tissue>
    </source>
</reference>
<sequence>MDNPDDFRRKVLCSNNKKIELFGLCDKKRSLQQLTNMVVVASCCCCCFGLSGWALHKVDAMHTNVDFLQILHPKPRDKCLNLDTKSVFNQDKCHKQSTKQVWGWIKQVDIELLKWPS</sequence>
<dbReference type="Gene3D" id="3.30.420.10">
    <property type="entry name" value="Ribonuclease H-like superfamily/Ribonuclease H"/>
    <property type="match status" value="1"/>
</dbReference>
<organism evidence="2 3">
    <name type="scientific">Ilyodon furcidens</name>
    <name type="common">goldbreast splitfin</name>
    <dbReference type="NCBI Taxonomy" id="33524"/>
    <lineage>
        <taxon>Eukaryota</taxon>
        <taxon>Metazoa</taxon>
        <taxon>Chordata</taxon>
        <taxon>Craniata</taxon>
        <taxon>Vertebrata</taxon>
        <taxon>Euteleostomi</taxon>
        <taxon>Actinopterygii</taxon>
        <taxon>Neopterygii</taxon>
        <taxon>Teleostei</taxon>
        <taxon>Neoteleostei</taxon>
        <taxon>Acanthomorphata</taxon>
        <taxon>Ovalentaria</taxon>
        <taxon>Atherinomorphae</taxon>
        <taxon>Cyprinodontiformes</taxon>
        <taxon>Goodeidae</taxon>
        <taxon>Ilyodon</taxon>
    </lineage>
</organism>
<proteinExistence type="predicted"/>
<keyword evidence="1" id="KW-0472">Membrane</keyword>
<evidence type="ECO:0000256" key="1">
    <source>
        <dbReference type="SAM" id="Phobius"/>
    </source>
</evidence>
<keyword evidence="1" id="KW-1133">Transmembrane helix</keyword>
<evidence type="ECO:0000313" key="2">
    <source>
        <dbReference type="EMBL" id="MEQ2245539.1"/>
    </source>
</evidence>
<evidence type="ECO:0000313" key="3">
    <source>
        <dbReference type="Proteomes" id="UP001482620"/>
    </source>
</evidence>
<keyword evidence="3" id="KW-1185">Reference proteome</keyword>
<protein>
    <submittedName>
        <fullName evidence="2">Uncharacterized protein</fullName>
    </submittedName>
</protein>
<dbReference type="InterPro" id="IPR036397">
    <property type="entry name" value="RNaseH_sf"/>
</dbReference>
<name>A0ABV0UJW9_9TELE</name>
<gene>
    <name evidence="2" type="ORF">ILYODFUR_028967</name>
</gene>
<keyword evidence="1" id="KW-0812">Transmembrane</keyword>
<dbReference type="Proteomes" id="UP001482620">
    <property type="component" value="Unassembled WGS sequence"/>
</dbReference>
<accession>A0ABV0UJW9</accession>